<protein>
    <recommendedName>
        <fullName evidence="2">Ribose-phosphate pyrophosphokinase N-terminal domain-containing protein</fullName>
    </recommendedName>
</protein>
<comment type="caution">
    <text evidence="3">The sequence shown here is derived from an EMBL/GenBank/DDBJ whole genome shotgun (WGS) entry which is preliminary data.</text>
</comment>
<dbReference type="CDD" id="cd06223">
    <property type="entry name" value="PRTases_typeI"/>
    <property type="match status" value="1"/>
</dbReference>
<keyword evidence="1" id="KW-0545">Nucleotide biosynthesis</keyword>
<dbReference type="PANTHER" id="PTHR10210">
    <property type="entry name" value="RIBOSE-PHOSPHATE DIPHOSPHOKINASE FAMILY MEMBER"/>
    <property type="match status" value="1"/>
</dbReference>
<dbReference type="RefSeq" id="WP_189355968.1">
    <property type="nucleotide sequence ID" value="NZ_BMYU01000002.1"/>
</dbReference>
<dbReference type="InterPro" id="IPR005946">
    <property type="entry name" value="Rib-P_diPkinase"/>
</dbReference>
<dbReference type="InterPro" id="IPR029099">
    <property type="entry name" value="Pribosyltran_N"/>
</dbReference>
<dbReference type="Proteomes" id="UP000653343">
    <property type="component" value="Unassembled WGS sequence"/>
</dbReference>
<dbReference type="Pfam" id="PF13793">
    <property type="entry name" value="Pribosyltran_N"/>
    <property type="match status" value="1"/>
</dbReference>
<dbReference type="InterPro" id="IPR029057">
    <property type="entry name" value="PRTase-like"/>
</dbReference>
<dbReference type="SUPFAM" id="SSF53271">
    <property type="entry name" value="PRTase-like"/>
    <property type="match status" value="1"/>
</dbReference>
<evidence type="ECO:0000256" key="1">
    <source>
        <dbReference type="ARBA" id="ARBA00022727"/>
    </source>
</evidence>
<dbReference type="Gene3D" id="3.40.50.2020">
    <property type="match status" value="2"/>
</dbReference>
<feature type="domain" description="Ribose-phosphate pyrophosphokinase N-terminal" evidence="2">
    <location>
        <begin position="17"/>
        <end position="107"/>
    </location>
</feature>
<accession>A0ABQ2XVF8</accession>
<name>A0ABQ2XVF8_9BURK</name>
<sequence>MISVQGHSAQGCQGLPLQSLRFPGGEWHVRLTAPDKAAVCTQFEISALIQNADHVMQLLMLTDALRRVAPDAKLHLHMPYVPYARQDRVANPGEALSIRVFCDLINAQHYDRVIIQDPHSDVTSALLNRVVIASPLSALQKVLAETGPVALLAPDAGAHKRVAVLAKALGCSMLCAEKTRDTISGQLAATRIQGELPELPLLVVDDICDGGGTFLALADAVRAAQQHQQISQPLYLYVTHGIFSKGADALLQQYQRIFTRHRWTDDSRCEVV</sequence>
<dbReference type="NCBIfam" id="TIGR01251">
    <property type="entry name" value="ribP_PPkin"/>
    <property type="match status" value="1"/>
</dbReference>
<gene>
    <name evidence="3" type="ORF">GCM10010946_10160</name>
</gene>
<dbReference type="InterPro" id="IPR000836">
    <property type="entry name" value="PRTase_dom"/>
</dbReference>
<evidence type="ECO:0000313" key="4">
    <source>
        <dbReference type="Proteomes" id="UP000653343"/>
    </source>
</evidence>
<proteinExistence type="predicted"/>
<evidence type="ECO:0000259" key="2">
    <source>
        <dbReference type="Pfam" id="PF13793"/>
    </source>
</evidence>
<organism evidence="3 4">
    <name type="scientific">Undibacterium squillarum</name>
    <dbReference type="NCBI Taxonomy" id="1131567"/>
    <lineage>
        <taxon>Bacteria</taxon>
        <taxon>Pseudomonadati</taxon>
        <taxon>Pseudomonadota</taxon>
        <taxon>Betaproteobacteria</taxon>
        <taxon>Burkholderiales</taxon>
        <taxon>Oxalobacteraceae</taxon>
        <taxon>Undibacterium</taxon>
    </lineage>
</organism>
<keyword evidence="4" id="KW-1185">Reference proteome</keyword>
<dbReference type="EMBL" id="BMYU01000002">
    <property type="protein sequence ID" value="GGX34858.1"/>
    <property type="molecule type" value="Genomic_DNA"/>
</dbReference>
<evidence type="ECO:0000313" key="3">
    <source>
        <dbReference type="EMBL" id="GGX34858.1"/>
    </source>
</evidence>
<reference evidence="4" key="1">
    <citation type="journal article" date="2019" name="Int. J. Syst. Evol. Microbiol.">
        <title>The Global Catalogue of Microorganisms (GCM) 10K type strain sequencing project: providing services to taxonomists for standard genome sequencing and annotation.</title>
        <authorList>
            <consortium name="The Broad Institute Genomics Platform"/>
            <consortium name="The Broad Institute Genome Sequencing Center for Infectious Disease"/>
            <person name="Wu L."/>
            <person name="Ma J."/>
        </authorList>
    </citation>
    <scope>NUCLEOTIDE SEQUENCE [LARGE SCALE GENOMIC DNA]</scope>
    <source>
        <strain evidence="4">KCTC 23917</strain>
    </source>
</reference>
<dbReference type="PANTHER" id="PTHR10210:SF41">
    <property type="entry name" value="RIBOSE-PHOSPHATE PYROPHOSPHOKINASE 1, CHLOROPLASTIC"/>
    <property type="match status" value="1"/>
</dbReference>
<dbReference type="SMART" id="SM01400">
    <property type="entry name" value="Pribosyltran_N"/>
    <property type="match status" value="1"/>
</dbReference>